<keyword evidence="3" id="KW-1185">Reference proteome</keyword>
<dbReference type="Proteomes" id="UP000753802">
    <property type="component" value="Unassembled WGS sequence"/>
</dbReference>
<reference evidence="2 3" key="1">
    <citation type="submission" date="2020-01" db="EMBL/GenBank/DDBJ databases">
        <title>Genome analysis.</title>
        <authorList>
            <person name="Wu S."/>
            <person name="Wang G."/>
        </authorList>
    </citation>
    <scope>NUCLEOTIDE SEQUENCE [LARGE SCALE GENOMIC DNA]</scope>
    <source>
        <strain evidence="2 3">SYL130</strain>
    </source>
</reference>
<name>A0ABW9ZT82_9BACT</name>
<feature type="chain" id="PRO_5046875340" description="DUF3826 domain-containing protein" evidence="1">
    <location>
        <begin position="21"/>
        <end position="234"/>
    </location>
</feature>
<comment type="caution">
    <text evidence="2">The sequence shown here is derived from an EMBL/GenBank/DDBJ whole genome shotgun (WGS) entry which is preliminary data.</text>
</comment>
<accession>A0ABW9ZT82</accession>
<organism evidence="2 3">
    <name type="scientific">Sediminibacterium roseum</name>
    <dbReference type="NCBI Taxonomy" id="1978412"/>
    <lineage>
        <taxon>Bacteria</taxon>
        <taxon>Pseudomonadati</taxon>
        <taxon>Bacteroidota</taxon>
        <taxon>Chitinophagia</taxon>
        <taxon>Chitinophagales</taxon>
        <taxon>Chitinophagaceae</taxon>
        <taxon>Sediminibacterium</taxon>
    </lineage>
</organism>
<feature type="signal peptide" evidence="1">
    <location>
        <begin position="1"/>
        <end position="20"/>
    </location>
</feature>
<evidence type="ECO:0008006" key="4">
    <source>
        <dbReference type="Google" id="ProtNLM"/>
    </source>
</evidence>
<protein>
    <recommendedName>
        <fullName evidence="4">DUF3826 domain-containing protein</fullName>
    </recommendedName>
</protein>
<keyword evidence="1" id="KW-0732">Signal</keyword>
<proteinExistence type="predicted"/>
<evidence type="ECO:0000313" key="3">
    <source>
        <dbReference type="Proteomes" id="UP000753802"/>
    </source>
</evidence>
<gene>
    <name evidence="2" type="ORF">GWC95_05010</name>
</gene>
<dbReference type="RefSeq" id="WP_161817603.1">
    <property type="nucleotide sequence ID" value="NZ_JAACJS010000006.1"/>
</dbReference>
<dbReference type="EMBL" id="JAACJS010000006">
    <property type="protein sequence ID" value="NCI49273.1"/>
    <property type="molecule type" value="Genomic_DNA"/>
</dbReference>
<evidence type="ECO:0000313" key="2">
    <source>
        <dbReference type="EMBL" id="NCI49273.1"/>
    </source>
</evidence>
<evidence type="ECO:0000256" key="1">
    <source>
        <dbReference type="SAM" id="SignalP"/>
    </source>
</evidence>
<sequence>MKRIFFAALLCAFIGTSSHAQEAGVTRTPEEQRELFNFCDKPFLVNKLKISAETADKIGDLNLWQTQQQKTIADNTNETYATAGELQQEVNKRLKKIGLTDDQVKTFAEYKKNQLTNPEPCAAIALYANPAYDTLTPQRALQLLKQKYRKTIIEKLGETGNGKMADMVMETEVWKQKTSLEISRIPVSDFNRIRRTVSMYKERENKYRGAGLDENQINTMIEFFRQNQLYPPAG</sequence>